<dbReference type="AlphaFoldDB" id="A0A3Q9F2D9"/>
<dbReference type="KEGG" id="scya:EJ357_41225"/>
<evidence type="ECO:0000313" key="4">
    <source>
        <dbReference type="EMBL" id="AZQ40847.1"/>
    </source>
</evidence>
<dbReference type="PANTHER" id="PTHR43709">
    <property type="entry name" value="ACONITATE ISOMERASE-RELATED"/>
    <property type="match status" value="1"/>
</dbReference>
<evidence type="ECO:0000313" key="5">
    <source>
        <dbReference type="Proteomes" id="UP000280298"/>
    </source>
</evidence>
<evidence type="ECO:0000256" key="2">
    <source>
        <dbReference type="ARBA" id="ARBA00023235"/>
    </source>
</evidence>
<accession>A0A3Q9F2D9</accession>
<gene>
    <name evidence="4" type="ORF">EJ357_41225</name>
</gene>
<organism evidence="4 5">
    <name type="scientific">Streptomyces cyaneochromogenes</name>
    <dbReference type="NCBI Taxonomy" id="2496836"/>
    <lineage>
        <taxon>Bacteria</taxon>
        <taxon>Bacillati</taxon>
        <taxon>Actinomycetota</taxon>
        <taxon>Actinomycetes</taxon>
        <taxon>Kitasatosporales</taxon>
        <taxon>Streptomycetaceae</taxon>
        <taxon>Streptomyces</taxon>
    </lineage>
</organism>
<dbReference type="Pfam" id="PF04303">
    <property type="entry name" value="PrpF"/>
    <property type="match status" value="1"/>
</dbReference>
<proteinExistence type="inferred from homology"/>
<dbReference type="OrthoDB" id="9779763at2"/>
<dbReference type="InterPro" id="IPR047687">
    <property type="entry name" value="OMA_tautomer-like"/>
</dbReference>
<dbReference type="GO" id="GO:0016853">
    <property type="term" value="F:isomerase activity"/>
    <property type="evidence" value="ECO:0007669"/>
    <property type="project" value="UniProtKB-KW"/>
</dbReference>
<dbReference type="InterPro" id="IPR007400">
    <property type="entry name" value="PrpF-like"/>
</dbReference>
<sequence>MLMRGGTSKGAYFLAEDLPAEPALRDALLLRVMGSPDERQIDGLGGAHPLASKVAVVSPSSDPAADVDYLFLQVAVGKPEVSVRQNCGNILAGVGPFAVERGLVPAGEERTSVRIRMVNTGDLATATFPTPGGRVDYTGGTEISGVPGTAAAVVIEFPAGAGRLLPTGRPRDMIDGIPVTCVDNGMPTVLMTADCVQVTGYETPKDLEEDLKLADRLREIRLKAGHLMGLGDVSDTTVPKLTLLAPPRHGGAVTTRTFIPVRCHTSIGVLGAASVAAGLRVEGGVGAELARLPAEGDPIRLEHPAGFLDIDSSLTTDPDGLPVARRTAVVRTARKIFDGTVFPGPPRRPRSPHIPLEAPDDPAAR</sequence>
<dbReference type="Gene3D" id="3.10.310.10">
    <property type="entry name" value="Diaminopimelate Epimerase, Chain A, domain 1"/>
    <property type="match status" value="2"/>
</dbReference>
<dbReference type="Proteomes" id="UP000280298">
    <property type="component" value="Chromosome"/>
</dbReference>
<dbReference type="NCBIfam" id="NF033377">
    <property type="entry name" value="OMA_tautomer"/>
    <property type="match status" value="1"/>
</dbReference>
<comment type="similarity">
    <text evidence="1">Belongs to the PrpF family.</text>
</comment>
<evidence type="ECO:0000256" key="1">
    <source>
        <dbReference type="ARBA" id="ARBA00007673"/>
    </source>
</evidence>
<keyword evidence="5" id="KW-1185">Reference proteome</keyword>
<evidence type="ECO:0000256" key="3">
    <source>
        <dbReference type="SAM" id="MobiDB-lite"/>
    </source>
</evidence>
<dbReference type="EC" id="5.3.2.8" evidence="4"/>
<name>A0A3Q9F2D9_9ACTN</name>
<dbReference type="PANTHER" id="PTHR43709:SF3">
    <property type="entry name" value="ISOMERASE YBHH-RELATED"/>
    <property type="match status" value="1"/>
</dbReference>
<protein>
    <submittedName>
        <fullName evidence="4">4-oxalomesaconate tautomerase</fullName>
        <ecNumber evidence="4">5.3.2.8</ecNumber>
    </submittedName>
</protein>
<keyword evidence="2 4" id="KW-0413">Isomerase</keyword>
<dbReference type="SUPFAM" id="SSF54506">
    <property type="entry name" value="Diaminopimelate epimerase-like"/>
    <property type="match status" value="2"/>
</dbReference>
<dbReference type="EMBL" id="CP034539">
    <property type="protein sequence ID" value="AZQ40847.1"/>
    <property type="molecule type" value="Genomic_DNA"/>
</dbReference>
<reference evidence="4 5" key="1">
    <citation type="journal article" date="2019" name="Int. J. Syst. Evol. Microbiol.">
        <title>Streptomyces cyaneochromogenes sp. nov., a blue pigment-producing actinomycete from manganese-contaminated soil.</title>
        <authorList>
            <person name="Tang X."/>
            <person name="Zhao J."/>
            <person name="Li K."/>
            <person name="Chen Z."/>
            <person name="Sun Y."/>
            <person name="Gao J."/>
        </authorList>
    </citation>
    <scope>NUCLEOTIDE SEQUENCE [LARGE SCALE GENOMIC DNA]</scope>
    <source>
        <strain evidence="4 5">MK-45</strain>
    </source>
</reference>
<feature type="region of interest" description="Disordered" evidence="3">
    <location>
        <begin position="339"/>
        <end position="365"/>
    </location>
</feature>